<dbReference type="EMBL" id="CP158294">
    <property type="protein sequence ID" value="XBV47697.1"/>
    <property type="molecule type" value="Genomic_DNA"/>
</dbReference>
<evidence type="ECO:0000256" key="2">
    <source>
        <dbReference type="ARBA" id="ARBA00022679"/>
    </source>
</evidence>
<accession>A0AAU7U4A7</accession>
<feature type="domain" description="Aminotransferase class I/classII large" evidence="4">
    <location>
        <begin position="42"/>
        <end position="375"/>
    </location>
</feature>
<dbReference type="PANTHER" id="PTHR13693">
    <property type="entry name" value="CLASS II AMINOTRANSFERASE/8-AMINO-7-OXONONANOATE SYNTHASE"/>
    <property type="match status" value="1"/>
</dbReference>
<geneLocation type="plasmid" evidence="5">
    <name>plasmindB</name>
</geneLocation>
<evidence type="ECO:0000313" key="5">
    <source>
        <dbReference type="EMBL" id="XBV47697.1"/>
    </source>
</evidence>
<keyword evidence="2" id="KW-0808">Transferase</keyword>
<dbReference type="Gene3D" id="3.40.640.10">
    <property type="entry name" value="Type I PLP-dependent aspartate aminotransferase-like (Major domain)"/>
    <property type="match status" value="1"/>
</dbReference>
<keyword evidence="5" id="KW-0614">Plasmid</keyword>
<dbReference type="InterPro" id="IPR004839">
    <property type="entry name" value="Aminotransferase_I/II_large"/>
</dbReference>
<dbReference type="AlphaFoldDB" id="A0AAU7U4A7"/>
<dbReference type="GO" id="GO:0030170">
    <property type="term" value="F:pyridoxal phosphate binding"/>
    <property type="evidence" value="ECO:0007669"/>
    <property type="project" value="InterPro"/>
</dbReference>
<dbReference type="RefSeq" id="WP_350262742.1">
    <property type="nucleotide sequence ID" value="NZ_CP158294.1"/>
</dbReference>
<keyword evidence="3" id="KW-0663">Pyridoxal phosphate</keyword>
<sequence length="382" mass="42399">MTHKPLPHFLKKRMKEHYQDRFFNEWGGVHLLKIQSQLSKGLLLTSNDYLCLRSDKSLKLKPDDISADDMLMSSVFLNENSLQSKVEREFSAFFNVNDTILCQSGWAANTGLIQTLADETIPVYIDVLAHMSFHAGVRLANAKSYVFAHNNARSARKKIMQYGQGIIVVDSVYSTNGSLCPLNDFAALANELDCILVVDESHSAGTHGPEGRGVINGLKLNQNIDFITVSLAKGFAGRAGLITCTSEFKEYFLHESYPSIFSSALMSHDLAWLINAVPAVIDADMKRKRLHENARQLRERLSHLGYHVSSGTEQIIAVEVGSEPEVQKLQNKLQLKGVHGSVFCYPATTKNKALIRLTINSNLTDPDISKIAEAFKTSLSSV</sequence>
<dbReference type="InterPro" id="IPR015424">
    <property type="entry name" value="PyrdxlP-dep_Trfase"/>
</dbReference>
<dbReference type="Gene3D" id="3.90.1150.10">
    <property type="entry name" value="Aspartate Aminotransferase, domain 1"/>
    <property type="match status" value="1"/>
</dbReference>
<evidence type="ECO:0000259" key="4">
    <source>
        <dbReference type="Pfam" id="PF00155"/>
    </source>
</evidence>
<dbReference type="PANTHER" id="PTHR13693:SF100">
    <property type="entry name" value="8-AMINO-7-OXONONANOATE SYNTHASE"/>
    <property type="match status" value="1"/>
</dbReference>
<dbReference type="SUPFAM" id="SSF53383">
    <property type="entry name" value="PLP-dependent transferases"/>
    <property type="match status" value="1"/>
</dbReference>
<comment type="cofactor">
    <cofactor evidence="1">
        <name>pyridoxal 5'-phosphate</name>
        <dbReference type="ChEBI" id="CHEBI:597326"/>
    </cofactor>
</comment>
<protein>
    <submittedName>
        <fullName evidence="5">Alpha-hydroxyketone-type quorum-sensing autoinducer synthase</fullName>
    </submittedName>
</protein>
<evidence type="ECO:0000256" key="1">
    <source>
        <dbReference type="ARBA" id="ARBA00001933"/>
    </source>
</evidence>
<reference evidence="5" key="1">
    <citation type="submission" date="2024-06" db="EMBL/GenBank/DDBJ databases">
        <title>Multiomics insights into the TNT degradation mechanism by Pantoea sp. BJ2 isolated from an ammunition destruction site.</title>
        <authorList>
            <person name="Luo J."/>
        </authorList>
    </citation>
    <scope>NUCLEOTIDE SEQUENCE</scope>
    <source>
        <strain evidence="5">BJ2</strain>
        <plasmid evidence="5">plasmindB</plasmid>
    </source>
</reference>
<gene>
    <name evidence="5" type="primary">cqsA</name>
    <name evidence="5" type="ORF">AAF463_24010</name>
</gene>
<dbReference type="Pfam" id="PF00155">
    <property type="entry name" value="Aminotran_1_2"/>
    <property type="match status" value="1"/>
</dbReference>
<dbReference type="InterPro" id="IPR015421">
    <property type="entry name" value="PyrdxlP-dep_Trfase_major"/>
</dbReference>
<dbReference type="InterPro" id="IPR050087">
    <property type="entry name" value="AON_synthase_class-II"/>
</dbReference>
<dbReference type="GO" id="GO:0008710">
    <property type="term" value="F:8-amino-7-oxononanoate synthase activity"/>
    <property type="evidence" value="ECO:0007669"/>
    <property type="project" value="TreeGrafter"/>
</dbReference>
<name>A0AAU7U4A7_9GAMM</name>
<dbReference type="NCBIfam" id="NF005526">
    <property type="entry name" value="PRK07179.1"/>
    <property type="match status" value="1"/>
</dbReference>
<dbReference type="GO" id="GO:0009102">
    <property type="term" value="P:biotin biosynthetic process"/>
    <property type="evidence" value="ECO:0007669"/>
    <property type="project" value="TreeGrafter"/>
</dbReference>
<organism evidence="5">
    <name type="scientific">Pantoea sp. BJ2</name>
    <dbReference type="NCBI Taxonomy" id="3141322"/>
    <lineage>
        <taxon>Bacteria</taxon>
        <taxon>Pseudomonadati</taxon>
        <taxon>Pseudomonadota</taxon>
        <taxon>Gammaproteobacteria</taxon>
        <taxon>Enterobacterales</taxon>
        <taxon>Erwiniaceae</taxon>
        <taxon>Pantoea</taxon>
    </lineage>
</organism>
<dbReference type="InterPro" id="IPR015422">
    <property type="entry name" value="PyrdxlP-dep_Trfase_small"/>
</dbReference>
<proteinExistence type="predicted"/>
<evidence type="ECO:0000256" key="3">
    <source>
        <dbReference type="ARBA" id="ARBA00022898"/>
    </source>
</evidence>